<accession>A0A2I0VXB5</accession>
<evidence type="ECO:0000313" key="2">
    <source>
        <dbReference type="EMBL" id="PKU68047.1"/>
    </source>
</evidence>
<reference evidence="2 3" key="2">
    <citation type="journal article" date="2017" name="Nature">
        <title>The Apostasia genome and the evolution of orchids.</title>
        <authorList>
            <person name="Zhang G.Q."/>
            <person name="Liu K.W."/>
            <person name="Li Z."/>
            <person name="Lohaus R."/>
            <person name="Hsiao Y.Y."/>
            <person name="Niu S.C."/>
            <person name="Wang J.Y."/>
            <person name="Lin Y.C."/>
            <person name="Xu Q."/>
            <person name="Chen L.J."/>
            <person name="Yoshida K."/>
            <person name="Fujiwara S."/>
            <person name="Wang Z.W."/>
            <person name="Zhang Y.Q."/>
            <person name="Mitsuda N."/>
            <person name="Wang M."/>
            <person name="Liu G.H."/>
            <person name="Pecoraro L."/>
            <person name="Huang H.X."/>
            <person name="Xiao X.J."/>
            <person name="Lin M."/>
            <person name="Wu X.Y."/>
            <person name="Wu W.L."/>
            <person name="Chen Y.Y."/>
            <person name="Chang S.B."/>
            <person name="Sakamoto S."/>
            <person name="Ohme-Takagi M."/>
            <person name="Yagi M."/>
            <person name="Zeng S.J."/>
            <person name="Shen C.Y."/>
            <person name="Yeh C.M."/>
            <person name="Luo Y.B."/>
            <person name="Tsai W.C."/>
            <person name="Van de Peer Y."/>
            <person name="Liu Z.J."/>
        </authorList>
    </citation>
    <scope>NUCLEOTIDE SEQUENCE [LARGE SCALE GENOMIC DNA]</scope>
    <source>
        <tissue evidence="2">The whole plant</tissue>
    </source>
</reference>
<proteinExistence type="predicted"/>
<keyword evidence="3" id="KW-1185">Reference proteome</keyword>
<reference evidence="2 3" key="1">
    <citation type="journal article" date="2016" name="Sci. Rep.">
        <title>The Dendrobium catenatum Lindl. genome sequence provides insights into polysaccharide synthase, floral development and adaptive evolution.</title>
        <authorList>
            <person name="Zhang G.Q."/>
            <person name="Xu Q."/>
            <person name="Bian C."/>
            <person name="Tsai W.C."/>
            <person name="Yeh C.M."/>
            <person name="Liu K.W."/>
            <person name="Yoshida K."/>
            <person name="Zhang L.S."/>
            <person name="Chang S.B."/>
            <person name="Chen F."/>
            <person name="Shi Y."/>
            <person name="Su Y.Y."/>
            <person name="Zhang Y.Q."/>
            <person name="Chen L.J."/>
            <person name="Yin Y."/>
            <person name="Lin M."/>
            <person name="Huang H."/>
            <person name="Deng H."/>
            <person name="Wang Z.W."/>
            <person name="Zhu S.L."/>
            <person name="Zhao X."/>
            <person name="Deng C."/>
            <person name="Niu S.C."/>
            <person name="Huang J."/>
            <person name="Wang M."/>
            <person name="Liu G.H."/>
            <person name="Yang H.J."/>
            <person name="Xiao X.J."/>
            <person name="Hsiao Y.Y."/>
            <person name="Wu W.L."/>
            <person name="Chen Y.Y."/>
            <person name="Mitsuda N."/>
            <person name="Ohme-Takagi M."/>
            <person name="Luo Y.B."/>
            <person name="Van de Peer Y."/>
            <person name="Liu Z.J."/>
        </authorList>
    </citation>
    <scope>NUCLEOTIDE SEQUENCE [LARGE SCALE GENOMIC DNA]</scope>
    <source>
        <tissue evidence="2">The whole plant</tissue>
    </source>
</reference>
<keyword evidence="1" id="KW-0472">Membrane</keyword>
<organism evidence="2 3">
    <name type="scientific">Dendrobium catenatum</name>
    <dbReference type="NCBI Taxonomy" id="906689"/>
    <lineage>
        <taxon>Eukaryota</taxon>
        <taxon>Viridiplantae</taxon>
        <taxon>Streptophyta</taxon>
        <taxon>Embryophyta</taxon>
        <taxon>Tracheophyta</taxon>
        <taxon>Spermatophyta</taxon>
        <taxon>Magnoliopsida</taxon>
        <taxon>Liliopsida</taxon>
        <taxon>Asparagales</taxon>
        <taxon>Orchidaceae</taxon>
        <taxon>Epidendroideae</taxon>
        <taxon>Malaxideae</taxon>
        <taxon>Dendrobiinae</taxon>
        <taxon>Dendrobium</taxon>
    </lineage>
</organism>
<keyword evidence="1" id="KW-1133">Transmembrane helix</keyword>
<dbReference type="Proteomes" id="UP000233837">
    <property type="component" value="Unassembled WGS sequence"/>
</dbReference>
<evidence type="ECO:0000313" key="3">
    <source>
        <dbReference type="Proteomes" id="UP000233837"/>
    </source>
</evidence>
<sequence>MIEAGIRTIDAFSFLADEVGGVENIGFTRRDAYNFIQKNKKEQRLVDEFGRIDYDCFDDVVIFIQFIGLISIIWYVYHLSGLIIIEKIFYLGWPFCQKRRLKYLRGYL</sequence>
<gene>
    <name evidence="2" type="ORF">MA16_Dca022956</name>
</gene>
<keyword evidence="1" id="KW-0812">Transmembrane</keyword>
<name>A0A2I0VXB5_9ASPA</name>
<protein>
    <submittedName>
        <fullName evidence="2">Uncharacterized protein</fullName>
    </submittedName>
</protein>
<evidence type="ECO:0000256" key="1">
    <source>
        <dbReference type="SAM" id="Phobius"/>
    </source>
</evidence>
<feature type="transmembrane region" description="Helical" evidence="1">
    <location>
        <begin position="60"/>
        <end position="77"/>
    </location>
</feature>
<dbReference type="EMBL" id="KZ503149">
    <property type="protein sequence ID" value="PKU68047.1"/>
    <property type="molecule type" value="Genomic_DNA"/>
</dbReference>
<dbReference type="AlphaFoldDB" id="A0A2I0VXB5"/>